<sequence length="246" mass="27028">MDNVRENKQMQRGNRRDGRDHNFTLIELLVVIAIIAILAAMLLPALNKARDSARSTACLNNQKQLGTLLNMYANDFRDFFPSARAYDDGGAWSYVMVKAGYLPEPKVGGSSALLCPGFAPFRYRNYKSVYGLANGYNCDNAVGSAINANFFWFPRSRVDARMILLADAVRAGGGAGNEQIWYLDTAAHPTDGRGVMETAPANKVVHLRHSGMRRANVLMPAGNALSVDHRWLGENKTANWAVTAGF</sequence>
<dbReference type="PANTHER" id="PTHR30093:SF2">
    <property type="entry name" value="TYPE II SECRETION SYSTEM PROTEIN H"/>
    <property type="match status" value="1"/>
</dbReference>
<dbReference type="SUPFAM" id="SSF54523">
    <property type="entry name" value="Pili subunits"/>
    <property type="match status" value="1"/>
</dbReference>
<comment type="caution">
    <text evidence="3">The sequence shown here is derived from an EMBL/GenBank/DDBJ whole genome shotgun (WGS) entry which is preliminary data.</text>
</comment>
<evidence type="ECO:0000256" key="1">
    <source>
        <dbReference type="SAM" id="Phobius"/>
    </source>
</evidence>
<name>A0A2U1B7Z1_9BACT</name>
<dbReference type="RefSeq" id="WP_207776068.1">
    <property type="nucleotide sequence ID" value="NZ_CABMMC010000003.1"/>
</dbReference>
<keyword evidence="4" id="KW-1185">Reference proteome</keyword>
<dbReference type="GeneID" id="78294370"/>
<keyword evidence="1" id="KW-0812">Transmembrane</keyword>
<dbReference type="Proteomes" id="UP000245959">
    <property type="component" value="Unassembled WGS sequence"/>
</dbReference>
<evidence type="ECO:0000313" key="4">
    <source>
        <dbReference type="Proteomes" id="UP000245959"/>
    </source>
</evidence>
<organism evidence="3 4">
    <name type="scientific">Victivallis vadensis</name>
    <dbReference type="NCBI Taxonomy" id="172901"/>
    <lineage>
        <taxon>Bacteria</taxon>
        <taxon>Pseudomonadati</taxon>
        <taxon>Lentisphaerota</taxon>
        <taxon>Lentisphaeria</taxon>
        <taxon>Victivallales</taxon>
        <taxon>Victivallaceae</taxon>
        <taxon>Victivallis</taxon>
    </lineage>
</organism>
<evidence type="ECO:0000313" key="3">
    <source>
        <dbReference type="EMBL" id="PVY44722.1"/>
    </source>
</evidence>
<dbReference type="InterPro" id="IPR012902">
    <property type="entry name" value="N_methyl_site"/>
</dbReference>
<dbReference type="NCBIfam" id="TIGR02532">
    <property type="entry name" value="IV_pilin_GFxxxE"/>
    <property type="match status" value="1"/>
</dbReference>
<dbReference type="PANTHER" id="PTHR30093">
    <property type="entry name" value="GENERAL SECRETION PATHWAY PROTEIN G"/>
    <property type="match status" value="1"/>
</dbReference>
<dbReference type="Gene3D" id="3.30.700.10">
    <property type="entry name" value="Glycoprotein, Type 4 Pilin"/>
    <property type="match status" value="1"/>
</dbReference>
<accession>A0A2U1B7Z1</accession>
<gene>
    <name evidence="3" type="ORF">C8D82_10551</name>
</gene>
<feature type="domain" description="DUF1559" evidence="2">
    <location>
        <begin position="48"/>
        <end position="92"/>
    </location>
</feature>
<dbReference type="InterPro" id="IPR011453">
    <property type="entry name" value="DUF1559"/>
</dbReference>
<keyword evidence="1" id="KW-1133">Transmembrane helix</keyword>
<dbReference type="Pfam" id="PF07596">
    <property type="entry name" value="SBP_bac_10"/>
    <property type="match status" value="1"/>
</dbReference>
<dbReference type="InterPro" id="IPR045584">
    <property type="entry name" value="Pilin-like"/>
</dbReference>
<dbReference type="EMBL" id="QEKH01000005">
    <property type="protein sequence ID" value="PVY44722.1"/>
    <property type="molecule type" value="Genomic_DNA"/>
</dbReference>
<protein>
    <submittedName>
        <fullName evidence="3">Prepilin-type N-terminal cleavage/methylation domain-containing protein</fullName>
    </submittedName>
</protein>
<proteinExistence type="predicted"/>
<dbReference type="AlphaFoldDB" id="A0A2U1B7Z1"/>
<feature type="transmembrane region" description="Helical" evidence="1">
    <location>
        <begin position="21"/>
        <end position="46"/>
    </location>
</feature>
<keyword evidence="1" id="KW-0472">Membrane</keyword>
<evidence type="ECO:0000259" key="2">
    <source>
        <dbReference type="Pfam" id="PF07596"/>
    </source>
</evidence>
<reference evidence="3 4" key="1">
    <citation type="submission" date="2018-04" db="EMBL/GenBank/DDBJ databases">
        <title>Genomic Encyclopedia of Type Strains, Phase IV (KMG-IV): sequencing the most valuable type-strain genomes for metagenomic binning, comparative biology and taxonomic classification.</title>
        <authorList>
            <person name="Goeker M."/>
        </authorList>
    </citation>
    <scope>NUCLEOTIDE SEQUENCE [LARGE SCALE GENOMIC DNA]</scope>
    <source>
        <strain evidence="3 4">DSM 14823</strain>
    </source>
</reference>